<gene>
    <name evidence="1" type="ORF">BN961_01207</name>
</gene>
<sequence>MIDWLGPSLTKKVPMIEVIMQMPPIASGSVITCVRIGVLPKKIAASTMVATEVTA</sequence>
<dbReference type="AlphaFoldDB" id="A0A090MQ87"/>
<evidence type="ECO:0000313" key="2">
    <source>
        <dbReference type="Proteomes" id="UP000035762"/>
    </source>
</evidence>
<proteinExistence type="predicted"/>
<dbReference type="Proteomes" id="UP000035762">
    <property type="component" value="Unassembled WGS sequence"/>
</dbReference>
<dbReference type="EMBL" id="CCAZ020000001">
    <property type="protein sequence ID" value="CEG07804.1"/>
    <property type="molecule type" value="Genomic_DNA"/>
</dbReference>
<evidence type="ECO:0000313" key="1">
    <source>
        <dbReference type="EMBL" id="CEG07804.1"/>
    </source>
</evidence>
<organism evidence="1 2">
    <name type="scientific">Afipia felis</name>
    <name type="common">Cat scratch disease bacillus</name>
    <dbReference type="NCBI Taxonomy" id="1035"/>
    <lineage>
        <taxon>Bacteria</taxon>
        <taxon>Pseudomonadati</taxon>
        <taxon>Pseudomonadota</taxon>
        <taxon>Alphaproteobacteria</taxon>
        <taxon>Hyphomicrobiales</taxon>
        <taxon>Nitrobacteraceae</taxon>
        <taxon>Afipia</taxon>
    </lineage>
</organism>
<keyword evidence="2" id="KW-1185">Reference proteome</keyword>
<name>A0A090MQ87_AFIFE</name>
<protein>
    <submittedName>
        <fullName evidence="1">Uncharacterized protein</fullName>
    </submittedName>
</protein>
<accession>A0A090MQ87</accession>
<comment type="caution">
    <text evidence="1">The sequence shown here is derived from an EMBL/GenBank/DDBJ whole genome shotgun (WGS) entry which is preliminary data.</text>
</comment>
<reference evidence="1 2" key="1">
    <citation type="journal article" date="2014" name="Genome Announc.">
        <title>Genome Sequence of Afipia felis Strain 76713, Isolated in Hospital Water Using an Amoeba Co-Culture Procedure.</title>
        <authorList>
            <person name="Benamar S."/>
            <person name="La Scola B."/>
            <person name="Croce O."/>
        </authorList>
    </citation>
    <scope>NUCLEOTIDE SEQUENCE [LARGE SCALE GENOMIC DNA]</scope>
    <source>
        <strain evidence="1 2">76713</strain>
    </source>
</reference>